<evidence type="ECO:0000256" key="13">
    <source>
        <dbReference type="ARBA" id="ARBA00022932"/>
    </source>
</evidence>
<evidence type="ECO:0000256" key="4">
    <source>
        <dbReference type="ARBA" id="ARBA00022722"/>
    </source>
</evidence>
<keyword evidence="13" id="KW-0808">Transferase</keyword>
<dbReference type="PANTHER" id="PTHR42648">
    <property type="entry name" value="TRANSPOSASE, PUTATIVE-RELATED"/>
    <property type="match status" value="1"/>
</dbReference>
<evidence type="ECO:0000256" key="1">
    <source>
        <dbReference type="ARBA" id="ARBA00002180"/>
    </source>
</evidence>
<keyword evidence="16" id="KW-0863">Zinc-finger</keyword>
<organism evidence="20 21">
    <name type="scientific">Lasius niger</name>
    <name type="common">Black garden ant</name>
    <dbReference type="NCBI Taxonomy" id="67767"/>
    <lineage>
        <taxon>Eukaryota</taxon>
        <taxon>Metazoa</taxon>
        <taxon>Ecdysozoa</taxon>
        <taxon>Arthropoda</taxon>
        <taxon>Hexapoda</taxon>
        <taxon>Insecta</taxon>
        <taxon>Pterygota</taxon>
        <taxon>Neoptera</taxon>
        <taxon>Endopterygota</taxon>
        <taxon>Hymenoptera</taxon>
        <taxon>Apocrita</taxon>
        <taxon>Aculeata</taxon>
        <taxon>Formicoidea</taxon>
        <taxon>Formicidae</taxon>
        <taxon>Formicinae</taxon>
        <taxon>Lasius</taxon>
        <taxon>Lasius</taxon>
    </lineage>
</organism>
<dbReference type="GO" id="GO:0006310">
    <property type="term" value="P:DNA recombination"/>
    <property type="evidence" value="ECO:0007669"/>
    <property type="project" value="UniProtKB-KW"/>
</dbReference>
<dbReference type="SMART" id="SM00343">
    <property type="entry name" value="ZnF_C2HC"/>
    <property type="match status" value="1"/>
</dbReference>
<dbReference type="InterPro" id="IPR036397">
    <property type="entry name" value="RNaseH_sf"/>
</dbReference>
<comment type="caution">
    <text evidence="20">The sequence shown here is derived from an EMBL/GenBank/DDBJ whole genome shotgun (WGS) entry which is preliminary data.</text>
</comment>
<keyword evidence="16" id="KW-0862">Zinc</keyword>
<dbReference type="Pfam" id="PF14223">
    <property type="entry name" value="Retrotran_gag_2"/>
    <property type="match status" value="1"/>
</dbReference>
<evidence type="ECO:0000313" key="21">
    <source>
        <dbReference type="Proteomes" id="UP000036403"/>
    </source>
</evidence>
<evidence type="ECO:0000256" key="3">
    <source>
        <dbReference type="ARBA" id="ARBA00022670"/>
    </source>
</evidence>
<keyword evidence="13" id="KW-0548">Nucleotidyltransferase</keyword>
<dbReference type="PaxDb" id="67767-A0A0J7KFQ2"/>
<dbReference type="InterPro" id="IPR012337">
    <property type="entry name" value="RNaseH-like_sf"/>
</dbReference>
<name>A0A0J7KFQ2_LASNI</name>
<dbReference type="GO" id="GO:0008270">
    <property type="term" value="F:zinc ion binding"/>
    <property type="evidence" value="ECO:0007669"/>
    <property type="project" value="UniProtKB-KW"/>
</dbReference>
<keyword evidence="2" id="KW-1188">Viral release from host cell</keyword>
<dbReference type="GO" id="GO:0004519">
    <property type="term" value="F:endonuclease activity"/>
    <property type="evidence" value="ECO:0007669"/>
    <property type="project" value="UniProtKB-KW"/>
</dbReference>
<keyword evidence="6" id="KW-0547">Nucleotide-binding</keyword>
<dbReference type="GO" id="GO:0003676">
    <property type="term" value="F:nucleic acid binding"/>
    <property type="evidence" value="ECO:0007669"/>
    <property type="project" value="InterPro"/>
</dbReference>
<keyword evidence="7" id="KW-0255">Endonuclease</keyword>
<evidence type="ECO:0000256" key="15">
    <source>
        <dbReference type="ARBA" id="ARBA00023172"/>
    </source>
</evidence>
<feature type="compositionally biased region" description="Basic and acidic residues" evidence="17">
    <location>
        <begin position="156"/>
        <end position="166"/>
    </location>
</feature>
<dbReference type="InterPro" id="IPR036875">
    <property type="entry name" value="Znf_CCHC_sf"/>
</dbReference>
<dbReference type="STRING" id="67767.A0A0J7KFQ2"/>
<dbReference type="Gene3D" id="4.10.60.10">
    <property type="entry name" value="Zinc finger, CCHC-type"/>
    <property type="match status" value="1"/>
</dbReference>
<dbReference type="InterPro" id="IPR057670">
    <property type="entry name" value="SH3_retrovirus"/>
</dbReference>
<keyword evidence="8" id="KW-0378">Hydrolase</keyword>
<dbReference type="GO" id="GO:0015074">
    <property type="term" value="P:DNA integration"/>
    <property type="evidence" value="ECO:0007669"/>
    <property type="project" value="UniProtKB-KW"/>
</dbReference>
<keyword evidence="11" id="KW-0229">DNA integration</keyword>
<keyword evidence="12" id="KW-0695">RNA-directed DNA polymerase</keyword>
<feature type="region of interest" description="Disordered" evidence="17">
    <location>
        <begin position="156"/>
        <end position="196"/>
    </location>
</feature>
<dbReference type="PANTHER" id="PTHR42648:SF11">
    <property type="entry name" value="TRANSPOSON TY4-P GAG-POL POLYPROTEIN"/>
    <property type="match status" value="1"/>
</dbReference>
<evidence type="ECO:0000313" key="20">
    <source>
        <dbReference type="EMBL" id="KMQ89051.1"/>
    </source>
</evidence>
<evidence type="ECO:0000259" key="19">
    <source>
        <dbReference type="PROSITE" id="PS50994"/>
    </source>
</evidence>
<keyword evidence="10" id="KW-0460">Magnesium</keyword>
<comment type="function">
    <text evidence="1">The aspartyl protease (PR) mediates the proteolytic cleavages of the Gag and Gag-Pol polyproteins after assembly of the VLP.</text>
</comment>
<evidence type="ECO:0000256" key="16">
    <source>
        <dbReference type="PROSITE-ProRule" id="PRU00047"/>
    </source>
</evidence>
<evidence type="ECO:0000256" key="2">
    <source>
        <dbReference type="ARBA" id="ARBA00022612"/>
    </source>
</evidence>
<dbReference type="GO" id="GO:0006508">
    <property type="term" value="P:proteolysis"/>
    <property type="evidence" value="ECO:0007669"/>
    <property type="project" value="UniProtKB-KW"/>
</dbReference>
<evidence type="ECO:0000256" key="6">
    <source>
        <dbReference type="ARBA" id="ARBA00022741"/>
    </source>
</evidence>
<evidence type="ECO:0000256" key="5">
    <source>
        <dbReference type="ARBA" id="ARBA00022723"/>
    </source>
</evidence>
<dbReference type="OrthoDB" id="7600563at2759"/>
<dbReference type="GO" id="GO:0005524">
    <property type="term" value="F:ATP binding"/>
    <property type="evidence" value="ECO:0007669"/>
    <property type="project" value="UniProtKB-KW"/>
</dbReference>
<dbReference type="EMBL" id="LBMM01008216">
    <property type="protein sequence ID" value="KMQ89051.1"/>
    <property type="molecule type" value="Genomic_DNA"/>
</dbReference>
<feature type="domain" description="Integrase catalytic" evidence="19">
    <location>
        <begin position="382"/>
        <end position="547"/>
    </location>
</feature>
<dbReference type="PROSITE" id="PS50158">
    <property type="entry name" value="ZF_CCHC"/>
    <property type="match status" value="1"/>
</dbReference>
<dbReference type="InterPro" id="IPR039537">
    <property type="entry name" value="Retrotran_Ty1/copia-like"/>
</dbReference>
<accession>A0A0J7KFQ2</accession>
<keyword evidence="9" id="KW-0067">ATP-binding</keyword>
<feature type="compositionally biased region" description="Basic and acidic residues" evidence="17">
    <location>
        <begin position="178"/>
        <end position="196"/>
    </location>
</feature>
<dbReference type="SUPFAM" id="SSF57756">
    <property type="entry name" value="Retrovirus zinc finger-like domains"/>
    <property type="match status" value="1"/>
</dbReference>
<keyword evidence="4" id="KW-0540">Nuclease</keyword>
<feature type="domain" description="CCHC-type" evidence="18">
    <location>
        <begin position="195"/>
        <end position="210"/>
    </location>
</feature>
<evidence type="ECO:0000256" key="9">
    <source>
        <dbReference type="ARBA" id="ARBA00022840"/>
    </source>
</evidence>
<dbReference type="InterPro" id="IPR001878">
    <property type="entry name" value="Znf_CCHC"/>
</dbReference>
<evidence type="ECO:0000256" key="17">
    <source>
        <dbReference type="SAM" id="MobiDB-lite"/>
    </source>
</evidence>
<evidence type="ECO:0000256" key="12">
    <source>
        <dbReference type="ARBA" id="ARBA00022918"/>
    </source>
</evidence>
<keyword evidence="3" id="KW-0645">Protease</keyword>
<dbReference type="GO" id="GO:0003964">
    <property type="term" value="F:RNA-directed DNA polymerase activity"/>
    <property type="evidence" value="ECO:0007669"/>
    <property type="project" value="UniProtKB-KW"/>
</dbReference>
<dbReference type="Proteomes" id="UP000036403">
    <property type="component" value="Unassembled WGS sequence"/>
</dbReference>
<dbReference type="PROSITE" id="PS50994">
    <property type="entry name" value="INTEGRASE"/>
    <property type="match status" value="1"/>
</dbReference>
<dbReference type="InterPro" id="IPR054722">
    <property type="entry name" value="PolX-like_BBD"/>
</dbReference>
<dbReference type="SUPFAM" id="SSF53098">
    <property type="entry name" value="Ribonuclease H-like"/>
    <property type="match status" value="1"/>
</dbReference>
<keyword evidence="5" id="KW-0479">Metal-binding</keyword>
<dbReference type="InterPro" id="IPR025724">
    <property type="entry name" value="GAG-pre-integrase_dom"/>
</dbReference>
<dbReference type="GO" id="GO:0003887">
    <property type="term" value="F:DNA-directed DNA polymerase activity"/>
    <property type="evidence" value="ECO:0007669"/>
    <property type="project" value="UniProtKB-KW"/>
</dbReference>
<keyword evidence="15" id="KW-0233">DNA recombination</keyword>
<evidence type="ECO:0000256" key="11">
    <source>
        <dbReference type="ARBA" id="ARBA00022908"/>
    </source>
</evidence>
<keyword evidence="21" id="KW-1185">Reference proteome</keyword>
<dbReference type="GO" id="GO:0008233">
    <property type="term" value="F:peptidase activity"/>
    <property type="evidence" value="ECO:0007669"/>
    <property type="project" value="UniProtKB-KW"/>
</dbReference>
<dbReference type="Pfam" id="PF00665">
    <property type="entry name" value="rve"/>
    <property type="match status" value="1"/>
</dbReference>
<feature type="region of interest" description="Disordered" evidence="17">
    <location>
        <begin position="620"/>
        <end position="661"/>
    </location>
</feature>
<evidence type="ECO:0000256" key="10">
    <source>
        <dbReference type="ARBA" id="ARBA00022842"/>
    </source>
</evidence>
<evidence type="ECO:0000256" key="7">
    <source>
        <dbReference type="ARBA" id="ARBA00022759"/>
    </source>
</evidence>
<dbReference type="Pfam" id="PF22936">
    <property type="entry name" value="Pol_BBD"/>
    <property type="match status" value="1"/>
</dbReference>
<evidence type="ECO:0000256" key="8">
    <source>
        <dbReference type="ARBA" id="ARBA00022801"/>
    </source>
</evidence>
<proteinExistence type="predicted"/>
<gene>
    <name evidence="20" type="ORF">RF55_11357</name>
</gene>
<evidence type="ECO:0000259" key="18">
    <source>
        <dbReference type="PROSITE" id="PS50158"/>
    </source>
</evidence>
<feature type="compositionally biased region" description="Acidic residues" evidence="17">
    <location>
        <begin position="623"/>
        <end position="641"/>
    </location>
</feature>
<dbReference type="InterPro" id="IPR001584">
    <property type="entry name" value="Integrase_cat-core"/>
</dbReference>
<keyword evidence="14" id="KW-0917">Virion maturation</keyword>
<keyword evidence="13" id="KW-0239">DNA-directed DNA polymerase</keyword>
<dbReference type="AlphaFoldDB" id="A0A0J7KFQ2"/>
<dbReference type="Gene3D" id="3.30.420.10">
    <property type="entry name" value="Ribonuclease H-like superfamily/Ribonuclease H"/>
    <property type="match status" value="1"/>
</dbReference>
<evidence type="ECO:0000256" key="14">
    <source>
        <dbReference type="ARBA" id="ARBA00023113"/>
    </source>
</evidence>
<dbReference type="Pfam" id="PF13976">
    <property type="entry name" value="gag_pre-integrs"/>
    <property type="match status" value="1"/>
</dbReference>
<sequence length="750" mass="84250">MSTHEDLRVPVLTKASYQRWKFEVIACLKSVGVYEVVNGSEICGKSEEVKEWQKKDAKAMRILSGGLSDDDHSAIRECNTSKAMFTKIKSLYETKTEANKYLLYQALHAMKFKDGQSVQSYYSELAVIVQQLEAIASDRTIKLDDIRQQLVLIESRRDETSSKSDSGDALVTKSQKPSNDKKSNTDKKPRSKSECFECHKPGHFRKDCRKYKAKIAKEQSQVGNNEVIHARGKGTVDVKSLSGGDVTLTNVLYVPKLGRNLLSLGAATKMQVNVKFGEDVIEMSKDGRRLATGHRLPNNLYEMDFVQVGGAANISVQEATLQVWHERLGHVNYGSVRQLANSSAVEGMKLAKCSTSGSDNCFCEACIYAKQCRQPFNKNSTRSSKPGELIHYDICGPMSVESYGGAKLMAIFVDDYSGFLFVKPMAAKSQILEAIQEVIAEVKAIGIEVRRTRSDNAREFQSTEMRKLMRKHSIVQEFSAPEAPQMNGRVERQNRTIIEMARAMLTGADLPRGLWAETVTTAAKIRNCIPLKRLNNKTPQEAFTGHKPDIGHLRIYGSKAYALINEGKRSKFDPKSEEMRLVGYAHKAYRLWQPGTRRVIIRRDVIIVEPQPQQMARIVMPDDKDDSETTSEDIETEDDCAQTEKEANEKPRKKHEKRTIEVKADSIANQTRSKKQSTTSMASVQLCASAFIANTELPTTVEEAKTSPDAKKWELAMADELNSLKRNETWTLVEVPKDRKSIRNKFGSFV</sequence>
<dbReference type="Pfam" id="PF25597">
    <property type="entry name" value="SH3_retrovirus"/>
    <property type="match status" value="1"/>
</dbReference>
<reference evidence="20 21" key="1">
    <citation type="submission" date="2015-04" db="EMBL/GenBank/DDBJ databases">
        <title>Lasius niger genome sequencing.</title>
        <authorList>
            <person name="Konorov E.A."/>
            <person name="Nikitin M.A."/>
            <person name="Kirill M.V."/>
            <person name="Chang P."/>
        </authorList>
    </citation>
    <scope>NUCLEOTIDE SEQUENCE [LARGE SCALE GENOMIC DNA]</scope>
    <source>
        <tissue evidence="20">Whole</tissue>
    </source>
</reference>
<protein>
    <submittedName>
        <fullName evidence="20">Gag-pol polyprotein</fullName>
    </submittedName>
</protein>